<organism evidence="1 2">
    <name type="scientific">Dictyostelium purpureum</name>
    <name type="common">Slime mold</name>
    <dbReference type="NCBI Taxonomy" id="5786"/>
    <lineage>
        <taxon>Eukaryota</taxon>
        <taxon>Amoebozoa</taxon>
        <taxon>Evosea</taxon>
        <taxon>Eumycetozoa</taxon>
        <taxon>Dictyostelia</taxon>
        <taxon>Dictyosteliales</taxon>
        <taxon>Dictyosteliaceae</taxon>
        <taxon>Dictyostelium</taxon>
    </lineage>
</organism>
<reference evidence="2" key="1">
    <citation type="journal article" date="2011" name="Genome Biol.">
        <title>Comparative genomics of the social amoebae Dictyostelium discoideum and Dictyostelium purpureum.</title>
        <authorList>
            <consortium name="US DOE Joint Genome Institute (JGI-PGF)"/>
            <person name="Sucgang R."/>
            <person name="Kuo A."/>
            <person name="Tian X."/>
            <person name="Salerno W."/>
            <person name="Parikh A."/>
            <person name="Feasley C.L."/>
            <person name="Dalin E."/>
            <person name="Tu H."/>
            <person name="Huang E."/>
            <person name="Barry K."/>
            <person name="Lindquist E."/>
            <person name="Shapiro H."/>
            <person name="Bruce D."/>
            <person name="Schmutz J."/>
            <person name="Salamov A."/>
            <person name="Fey P."/>
            <person name="Gaudet P."/>
            <person name="Anjard C."/>
            <person name="Babu M.M."/>
            <person name="Basu S."/>
            <person name="Bushmanova Y."/>
            <person name="van der Wel H."/>
            <person name="Katoh-Kurasawa M."/>
            <person name="Dinh C."/>
            <person name="Coutinho P.M."/>
            <person name="Saito T."/>
            <person name="Elias M."/>
            <person name="Schaap P."/>
            <person name="Kay R.R."/>
            <person name="Henrissat B."/>
            <person name="Eichinger L."/>
            <person name="Rivero F."/>
            <person name="Putnam N.H."/>
            <person name="West C.M."/>
            <person name="Loomis W.F."/>
            <person name="Chisholm R.L."/>
            <person name="Shaulsky G."/>
            <person name="Strassmann J.E."/>
            <person name="Queller D.C."/>
            <person name="Kuspa A."/>
            <person name="Grigoriev I.V."/>
        </authorList>
    </citation>
    <scope>NUCLEOTIDE SEQUENCE [LARGE SCALE GENOMIC DNA]</scope>
    <source>
        <strain evidence="2">QSDP1</strain>
    </source>
</reference>
<sequence length="129" mass="14481">MANQFFMIEFGGNDTVLLQNGENGVEYLHYNSFQDAHSAPMTELISNVPFYIVRIGQEIFVISAKLLNQTLEPLNISVHQILNYEEGTGIRPISLDHFEVVQNNSIVFTRDNPNTGEITITLNPLASIN</sequence>
<name>F0Z676_DICPU</name>
<dbReference type="VEuPathDB" id="AmoebaDB:DICPUDRAFT_96226"/>
<dbReference type="InParanoid" id="F0Z676"/>
<gene>
    <name evidence="1" type="ORF">DICPUDRAFT_96226</name>
</gene>
<evidence type="ECO:0000313" key="1">
    <source>
        <dbReference type="EMBL" id="EGC40608.1"/>
    </source>
</evidence>
<dbReference type="RefSeq" id="XP_003282944.1">
    <property type="nucleotide sequence ID" value="XM_003282896.1"/>
</dbReference>
<dbReference type="KEGG" id="dpp:DICPUDRAFT_96226"/>
<proteinExistence type="predicted"/>
<dbReference type="GeneID" id="10503325"/>
<dbReference type="EMBL" id="GL870941">
    <property type="protein sequence ID" value="EGC40608.1"/>
    <property type="molecule type" value="Genomic_DNA"/>
</dbReference>
<evidence type="ECO:0000313" key="2">
    <source>
        <dbReference type="Proteomes" id="UP000001064"/>
    </source>
</evidence>
<dbReference type="AlphaFoldDB" id="F0Z676"/>
<accession>F0Z676</accession>
<keyword evidence="2" id="KW-1185">Reference proteome</keyword>
<protein>
    <submittedName>
        <fullName evidence="1">Expressed protein</fullName>
    </submittedName>
</protein>
<dbReference type="Proteomes" id="UP000001064">
    <property type="component" value="Unassembled WGS sequence"/>
</dbReference>